<dbReference type="SUPFAM" id="SSF53474">
    <property type="entry name" value="alpha/beta-Hydrolases"/>
    <property type="match status" value="1"/>
</dbReference>
<proteinExistence type="predicted"/>
<comment type="caution">
    <text evidence="1">The sequence shown here is derived from an EMBL/GenBank/DDBJ whole genome shotgun (WGS) entry which is preliminary data.</text>
</comment>
<evidence type="ECO:0000313" key="1">
    <source>
        <dbReference type="EMBL" id="GAA5500796.1"/>
    </source>
</evidence>
<protein>
    <submittedName>
        <fullName evidence="1">Uncharacterized protein</fullName>
    </submittedName>
</protein>
<keyword evidence="2" id="KW-1185">Reference proteome</keyword>
<gene>
    <name evidence="1" type="ORF">Dxin01_00521</name>
</gene>
<accession>A0ABP9V838</accession>
<dbReference type="Proteomes" id="UP001458946">
    <property type="component" value="Unassembled WGS sequence"/>
</dbReference>
<name>A0ABP9V838_9DEIO</name>
<organism evidence="1 2">
    <name type="scientific">Deinococcus xinjiangensis</name>
    <dbReference type="NCBI Taxonomy" id="457454"/>
    <lineage>
        <taxon>Bacteria</taxon>
        <taxon>Thermotogati</taxon>
        <taxon>Deinococcota</taxon>
        <taxon>Deinococci</taxon>
        <taxon>Deinococcales</taxon>
        <taxon>Deinococcaceae</taxon>
        <taxon>Deinococcus</taxon>
    </lineage>
</organism>
<dbReference type="EMBL" id="BAABRN010000004">
    <property type="protein sequence ID" value="GAA5500796.1"/>
    <property type="molecule type" value="Genomic_DNA"/>
</dbReference>
<sequence>MTQISGLVPSPFDWTAEIPQLQAQVLLVAGDADSILPAHMAEFFALLGGGQKDGNWDGSGKTRHQLALLPDTTHYDILGSPLLLPVVQAFLAR</sequence>
<reference evidence="1 2" key="1">
    <citation type="submission" date="2024-02" db="EMBL/GenBank/DDBJ databases">
        <title>Deinococcus xinjiangensis NBRC 107630.</title>
        <authorList>
            <person name="Ichikawa N."/>
            <person name="Katano-Makiyama Y."/>
            <person name="Hidaka K."/>
        </authorList>
    </citation>
    <scope>NUCLEOTIDE SEQUENCE [LARGE SCALE GENOMIC DNA]</scope>
    <source>
        <strain evidence="1 2">NBRC 107630</strain>
    </source>
</reference>
<evidence type="ECO:0000313" key="2">
    <source>
        <dbReference type="Proteomes" id="UP001458946"/>
    </source>
</evidence>
<dbReference type="InterPro" id="IPR029058">
    <property type="entry name" value="AB_hydrolase_fold"/>
</dbReference>
<dbReference type="Gene3D" id="3.40.50.1820">
    <property type="entry name" value="alpha/beta hydrolase"/>
    <property type="match status" value="1"/>
</dbReference>
<dbReference type="RefSeq" id="WP_353540778.1">
    <property type="nucleotide sequence ID" value="NZ_BAABRN010000004.1"/>
</dbReference>